<keyword evidence="3" id="KW-1185">Reference proteome</keyword>
<reference evidence="2" key="1">
    <citation type="submission" date="2020-03" db="EMBL/GenBank/DDBJ databases">
        <title>Castanea mollissima Vanexum genome sequencing.</title>
        <authorList>
            <person name="Staton M."/>
        </authorList>
    </citation>
    <scope>NUCLEOTIDE SEQUENCE</scope>
    <source>
        <tissue evidence="2">Leaf</tissue>
    </source>
</reference>
<accession>A0A8J4VC99</accession>
<comment type="similarity">
    <text evidence="1">Belongs to the bystin family.</text>
</comment>
<dbReference type="AlphaFoldDB" id="A0A8J4VC99"/>
<sequence length="222" mass="25361">MGGWVSSQRGPCVVMGPIWRELDSLHLGSRDVVLRRRRRRAWLTTARRRNCGGLGGELCSDLDLHLIVLGFGSDSGSRVLRFVRFNSSSSMLKYGYLSIQHDPLLPSLPPSPNSLPPFKVGIWNWHLSIEKNRCQQSPVLHHRRCLSVALLELEEVNYCGTTSFFIKLLLEKKYALTYRVLDATVAHFMRFLEDSRMMPVIWHQSLLAFVQRCHGVDGSTLR</sequence>
<dbReference type="Pfam" id="PF05291">
    <property type="entry name" value="Bystin"/>
    <property type="match status" value="1"/>
</dbReference>
<organism evidence="2 3">
    <name type="scientific">Castanea mollissima</name>
    <name type="common">Chinese chestnut</name>
    <dbReference type="NCBI Taxonomy" id="60419"/>
    <lineage>
        <taxon>Eukaryota</taxon>
        <taxon>Viridiplantae</taxon>
        <taxon>Streptophyta</taxon>
        <taxon>Embryophyta</taxon>
        <taxon>Tracheophyta</taxon>
        <taxon>Spermatophyta</taxon>
        <taxon>Magnoliopsida</taxon>
        <taxon>eudicotyledons</taxon>
        <taxon>Gunneridae</taxon>
        <taxon>Pentapetalae</taxon>
        <taxon>rosids</taxon>
        <taxon>fabids</taxon>
        <taxon>Fagales</taxon>
        <taxon>Fagaceae</taxon>
        <taxon>Castanea</taxon>
    </lineage>
</organism>
<dbReference type="GO" id="GO:0030688">
    <property type="term" value="C:preribosome, small subunit precursor"/>
    <property type="evidence" value="ECO:0007669"/>
    <property type="project" value="TreeGrafter"/>
</dbReference>
<dbReference type="GO" id="GO:0030515">
    <property type="term" value="F:snoRNA binding"/>
    <property type="evidence" value="ECO:0007669"/>
    <property type="project" value="TreeGrafter"/>
</dbReference>
<comment type="caution">
    <text evidence="2">The sequence shown here is derived from an EMBL/GenBank/DDBJ whole genome shotgun (WGS) entry which is preliminary data.</text>
</comment>
<dbReference type="InterPro" id="IPR007955">
    <property type="entry name" value="Bystin"/>
</dbReference>
<dbReference type="GO" id="GO:0005737">
    <property type="term" value="C:cytoplasm"/>
    <property type="evidence" value="ECO:0007669"/>
    <property type="project" value="TreeGrafter"/>
</dbReference>
<evidence type="ECO:0000256" key="1">
    <source>
        <dbReference type="ARBA" id="ARBA00007114"/>
    </source>
</evidence>
<proteinExistence type="inferred from homology"/>
<dbReference type="OrthoDB" id="2192561at2759"/>
<evidence type="ECO:0000313" key="3">
    <source>
        <dbReference type="Proteomes" id="UP000737018"/>
    </source>
</evidence>
<gene>
    <name evidence="2" type="ORF">CMV_024638</name>
</gene>
<dbReference type="PANTHER" id="PTHR12821">
    <property type="entry name" value="BYSTIN"/>
    <property type="match status" value="1"/>
</dbReference>
<dbReference type="GO" id="GO:0005730">
    <property type="term" value="C:nucleolus"/>
    <property type="evidence" value="ECO:0007669"/>
    <property type="project" value="TreeGrafter"/>
</dbReference>
<protein>
    <submittedName>
        <fullName evidence="2">Uncharacterized protein</fullName>
    </submittedName>
</protein>
<evidence type="ECO:0000313" key="2">
    <source>
        <dbReference type="EMBL" id="KAF3949495.1"/>
    </source>
</evidence>
<dbReference type="GO" id="GO:0006364">
    <property type="term" value="P:rRNA processing"/>
    <property type="evidence" value="ECO:0007669"/>
    <property type="project" value="TreeGrafter"/>
</dbReference>
<dbReference type="EMBL" id="JRKL02006045">
    <property type="protein sequence ID" value="KAF3949495.1"/>
    <property type="molecule type" value="Genomic_DNA"/>
</dbReference>
<dbReference type="PANTHER" id="PTHR12821:SF0">
    <property type="entry name" value="BYSTIN"/>
    <property type="match status" value="1"/>
</dbReference>
<dbReference type="Proteomes" id="UP000737018">
    <property type="component" value="Unassembled WGS sequence"/>
</dbReference>
<name>A0A8J4VC99_9ROSI</name>